<evidence type="ECO:0000313" key="1">
    <source>
        <dbReference type="EMBL" id="KAK7024077.1"/>
    </source>
</evidence>
<comment type="caution">
    <text evidence="1">The sequence shown here is derived from an EMBL/GenBank/DDBJ whole genome shotgun (WGS) entry which is preliminary data.</text>
</comment>
<organism evidence="1 2">
    <name type="scientific">Favolaschia claudopus</name>
    <dbReference type="NCBI Taxonomy" id="2862362"/>
    <lineage>
        <taxon>Eukaryota</taxon>
        <taxon>Fungi</taxon>
        <taxon>Dikarya</taxon>
        <taxon>Basidiomycota</taxon>
        <taxon>Agaricomycotina</taxon>
        <taxon>Agaricomycetes</taxon>
        <taxon>Agaricomycetidae</taxon>
        <taxon>Agaricales</taxon>
        <taxon>Marasmiineae</taxon>
        <taxon>Mycenaceae</taxon>
        <taxon>Favolaschia</taxon>
    </lineage>
</organism>
<dbReference type="EMBL" id="JAWWNJ010000035">
    <property type="protein sequence ID" value="KAK7024077.1"/>
    <property type="molecule type" value="Genomic_DNA"/>
</dbReference>
<sequence length="441" mass="49715">EAMHAWDAIRQSIANYMLPISSRYYVERKKIIWAFICRAIRTDPSLLVLSLEYQDVPSFLTTTEHDLLTATKLEACLGRMPLSEVRAAIDDVLRPAELPASEDIRFTSVLGIRIYQARSQHPLPFHAWGHVLAFSSCQDCARSICYTVEEIIECQRYALFTGARSFSSCGRALFMAGTTIDRHNIATDVAAICGIVVEHSVKESIAKVSRDDSGQLWEQRKQVPFVSGSLSIVDSQSHDLLNALLRSCLVQKDLTVILRKSNARPPIRSALKIVSHLTRTSQSLAGLQGESWKRMEFSDSILDTLLPRGDCSHHIDTGRIRTECMQFLLLDGLAAKKESWYSIFRLVDLCKEVYKVSTYLELCAVIAAPYIAAGELEVWDDYPYSRNHPGPHFLPNVERSTAAFRALWGSSPRYFSIHDPLAAHNTNTVWVTASILDREWH</sequence>
<evidence type="ECO:0000313" key="2">
    <source>
        <dbReference type="Proteomes" id="UP001362999"/>
    </source>
</evidence>
<dbReference type="Proteomes" id="UP001362999">
    <property type="component" value="Unassembled WGS sequence"/>
</dbReference>
<name>A0AAW0BDW8_9AGAR</name>
<protein>
    <submittedName>
        <fullName evidence="1">Uncharacterized protein</fullName>
    </submittedName>
</protein>
<keyword evidence="2" id="KW-1185">Reference proteome</keyword>
<gene>
    <name evidence="1" type="ORF">R3P38DRAFT_2531497</name>
</gene>
<reference evidence="1 2" key="1">
    <citation type="journal article" date="2024" name="J Genomics">
        <title>Draft genome sequencing and assembly of Favolaschia claudopus CIRM-BRFM 2984 isolated from oak limbs.</title>
        <authorList>
            <person name="Navarro D."/>
            <person name="Drula E."/>
            <person name="Chaduli D."/>
            <person name="Cazenave R."/>
            <person name="Ahrendt S."/>
            <person name="Wang J."/>
            <person name="Lipzen A."/>
            <person name="Daum C."/>
            <person name="Barry K."/>
            <person name="Grigoriev I.V."/>
            <person name="Favel A."/>
            <person name="Rosso M.N."/>
            <person name="Martin F."/>
        </authorList>
    </citation>
    <scope>NUCLEOTIDE SEQUENCE [LARGE SCALE GENOMIC DNA]</scope>
    <source>
        <strain evidence="1 2">CIRM-BRFM 2984</strain>
    </source>
</reference>
<accession>A0AAW0BDW8</accession>
<feature type="non-terminal residue" evidence="1">
    <location>
        <position position="1"/>
    </location>
</feature>
<dbReference type="AlphaFoldDB" id="A0AAW0BDW8"/>
<proteinExistence type="predicted"/>